<dbReference type="InterPro" id="IPR046155">
    <property type="entry name" value="DUF6157"/>
</dbReference>
<dbReference type="Pfam" id="PF19654">
    <property type="entry name" value="DUF6157"/>
    <property type="match status" value="1"/>
</dbReference>
<dbReference type="OrthoDB" id="2361182at2"/>
<protein>
    <submittedName>
        <fullName evidence="1">Uncharacterized protein</fullName>
    </submittedName>
</protein>
<reference evidence="1 2" key="1">
    <citation type="submission" date="2019-05" db="EMBL/GenBank/DDBJ databases">
        <authorList>
            <person name="Narsing Rao M.P."/>
            <person name="Li W.J."/>
        </authorList>
    </citation>
    <scope>NUCLEOTIDE SEQUENCE [LARGE SCALE GENOMIC DNA]</scope>
    <source>
        <strain evidence="1 2">SYSU_K30003</strain>
    </source>
</reference>
<sequence>MTNKIVNTFVKVSADCPAERGIVPASKKETKTAHEVQYEILTEHPYTYDLDGLIVETYIRHKLAGEAVDEARRAQVRGELLSKGQPCMRASMLPKKFGWGVHYDEAGRIAIVPMESEEYQRFLERTDLKQEFAMRNKKAGSAK</sequence>
<comment type="caution">
    <text evidence="1">The sequence shown here is derived from an EMBL/GenBank/DDBJ whole genome shotgun (WGS) entry which is preliminary data.</text>
</comment>
<proteinExistence type="predicted"/>
<accession>A0A5R9GET0</accession>
<dbReference type="AlphaFoldDB" id="A0A5R9GET0"/>
<evidence type="ECO:0000313" key="1">
    <source>
        <dbReference type="EMBL" id="TLS52876.1"/>
    </source>
</evidence>
<keyword evidence="2" id="KW-1185">Reference proteome</keyword>
<evidence type="ECO:0000313" key="2">
    <source>
        <dbReference type="Proteomes" id="UP000309676"/>
    </source>
</evidence>
<name>A0A5R9GET0_9BACL</name>
<organism evidence="1 2">
    <name type="scientific">Paenibacillus antri</name>
    <dbReference type="NCBI Taxonomy" id="2582848"/>
    <lineage>
        <taxon>Bacteria</taxon>
        <taxon>Bacillati</taxon>
        <taxon>Bacillota</taxon>
        <taxon>Bacilli</taxon>
        <taxon>Bacillales</taxon>
        <taxon>Paenibacillaceae</taxon>
        <taxon>Paenibacillus</taxon>
    </lineage>
</organism>
<dbReference type="EMBL" id="VCIW01000003">
    <property type="protein sequence ID" value="TLS52876.1"/>
    <property type="molecule type" value="Genomic_DNA"/>
</dbReference>
<dbReference type="RefSeq" id="WP_138193116.1">
    <property type="nucleotide sequence ID" value="NZ_VCIW01000003.1"/>
</dbReference>
<dbReference type="Proteomes" id="UP000309676">
    <property type="component" value="Unassembled WGS sequence"/>
</dbReference>
<gene>
    <name evidence="1" type="ORF">FE782_05740</name>
</gene>